<evidence type="ECO:0000313" key="3">
    <source>
        <dbReference type="Proteomes" id="UP000657574"/>
    </source>
</evidence>
<reference evidence="2" key="1">
    <citation type="journal article" date="2014" name="Int. J. Syst. Evol. Microbiol.">
        <title>Complete genome sequence of Corynebacterium casei LMG S-19264T (=DSM 44701T), isolated from a smear-ripened cheese.</title>
        <authorList>
            <consortium name="US DOE Joint Genome Institute (JGI-PGF)"/>
            <person name="Walter F."/>
            <person name="Albersmeier A."/>
            <person name="Kalinowski J."/>
            <person name="Ruckert C."/>
        </authorList>
    </citation>
    <scope>NUCLEOTIDE SEQUENCE</scope>
    <source>
        <strain evidence="2">JCM 3086</strain>
    </source>
</reference>
<dbReference type="GO" id="GO:0015074">
    <property type="term" value="P:DNA integration"/>
    <property type="evidence" value="ECO:0007669"/>
    <property type="project" value="InterPro"/>
</dbReference>
<dbReference type="Proteomes" id="UP000657574">
    <property type="component" value="Unassembled WGS sequence"/>
</dbReference>
<dbReference type="InterPro" id="IPR047951">
    <property type="entry name" value="Transpos_ISL3"/>
</dbReference>
<protein>
    <recommendedName>
        <fullName evidence="1">Integrase catalytic domain-containing protein</fullName>
    </recommendedName>
</protein>
<evidence type="ECO:0000259" key="1">
    <source>
        <dbReference type="Pfam" id="PF13333"/>
    </source>
</evidence>
<dbReference type="PANTHER" id="PTHR33498">
    <property type="entry name" value="TRANSPOSASE FOR INSERTION SEQUENCE ELEMENT IS1557"/>
    <property type="match status" value="1"/>
</dbReference>
<comment type="caution">
    <text evidence="2">The sequence shown here is derived from an EMBL/GenBank/DDBJ whole genome shotgun (WGS) entry which is preliminary data.</text>
</comment>
<accession>A0A917PE59</accession>
<dbReference type="InterPro" id="IPR001584">
    <property type="entry name" value="Integrase_cat-core"/>
</dbReference>
<organism evidence="2 3">
    <name type="scientific">Streptomyces brasiliensis</name>
    <dbReference type="NCBI Taxonomy" id="1954"/>
    <lineage>
        <taxon>Bacteria</taxon>
        <taxon>Bacillati</taxon>
        <taxon>Actinomycetota</taxon>
        <taxon>Actinomycetes</taxon>
        <taxon>Kitasatosporales</taxon>
        <taxon>Streptomycetaceae</taxon>
        <taxon>Streptomyces</taxon>
    </lineage>
</organism>
<name>A0A917PE59_9ACTN</name>
<proteinExistence type="predicted"/>
<gene>
    <name evidence="2" type="ORF">GCM10010121_098960</name>
</gene>
<dbReference type="Pfam" id="PF13333">
    <property type="entry name" value="rve_2"/>
    <property type="match status" value="1"/>
</dbReference>
<dbReference type="EMBL" id="BMQA01000155">
    <property type="protein sequence ID" value="GGJ72554.1"/>
    <property type="molecule type" value="Genomic_DNA"/>
</dbReference>
<keyword evidence="3" id="KW-1185">Reference proteome</keyword>
<dbReference type="AlphaFoldDB" id="A0A917PE59"/>
<dbReference type="PANTHER" id="PTHR33498:SF1">
    <property type="entry name" value="TRANSPOSASE FOR INSERTION SEQUENCE ELEMENT IS1557"/>
    <property type="match status" value="1"/>
</dbReference>
<reference evidence="2" key="2">
    <citation type="submission" date="2020-09" db="EMBL/GenBank/DDBJ databases">
        <authorList>
            <person name="Sun Q."/>
            <person name="Ohkuma M."/>
        </authorList>
    </citation>
    <scope>NUCLEOTIDE SEQUENCE</scope>
    <source>
        <strain evidence="2">JCM 3086</strain>
    </source>
</reference>
<evidence type="ECO:0000313" key="2">
    <source>
        <dbReference type="EMBL" id="GGJ72554.1"/>
    </source>
</evidence>
<feature type="domain" description="Integrase catalytic" evidence="1">
    <location>
        <begin position="14"/>
        <end position="53"/>
    </location>
</feature>
<sequence>MGSVGDSYDNTLAENLWILIKTEGIRGRTFATRAEANLALFEYIHGFYNPRRITPAYRPTLVEPYRDHLRARRAADPAIPITQLLREIRELGYTGSANLPVRYLNQARAEGGDRPITTPRHASRLLLTNPENPRPKEASLLEKIAAACPETTALAELVRDFAALLKPAEGNDTKPTEWITAARAVDLPHLRSLLP</sequence>